<evidence type="ECO:0000313" key="2">
    <source>
        <dbReference type="Proteomes" id="UP000287361"/>
    </source>
</evidence>
<dbReference type="AlphaFoldDB" id="A0A401LBW6"/>
<gene>
    <name evidence="1" type="ORF">KGMB03357_06330</name>
</gene>
<dbReference type="EMBL" id="BHVZ01000001">
    <property type="protein sequence ID" value="GCB28972.1"/>
    <property type="molecule type" value="Genomic_DNA"/>
</dbReference>
<sequence>MRTFLEYYRRSIQPQIEMIDIFLKTEQPPYDKAAVAEVLGLSAEALTARMQKEHLAYITKGIFFRLLAEGENSLGGMLKRAVACGLPERYTPETAAYVFGLPLAAVREAAEKTDCSSFSEETLPVLFSEIMLCEIPDLP</sequence>
<name>A0A401LBW6_9FIRM</name>
<comment type="caution">
    <text evidence="1">The sequence shown here is derived from an EMBL/GenBank/DDBJ whole genome shotgun (WGS) entry which is preliminary data.</text>
</comment>
<accession>A0A401LBW6</accession>
<dbReference type="Proteomes" id="UP000287361">
    <property type="component" value="Unassembled WGS sequence"/>
</dbReference>
<proteinExistence type="predicted"/>
<dbReference type="OrthoDB" id="2051677at2"/>
<keyword evidence="2" id="KW-1185">Reference proteome</keyword>
<reference evidence="1 2" key="1">
    <citation type="submission" date="2018-10" db="EMBL/GenBank/DDBJ databases">
        <title>Draft Genome Sequence of Anaerotignum sp. KCTC 15736.</title>
        <authorList>
            <person name="Choi S.H."/>
            <person name="Kim J.S."/>
            <person name="Kang S.W."/>
            <person name="Lee J.S."/>
            <person name="Park S.H."/>
        </authorList>
    </citation>
    <scope>NUCLEOTIDE SEQUENCE [LARGE SCALE GENOMIC DNA]</scope>
    <source>
        <strain evidence="1 2">KCTC 15736</strain>
    </source>
</reference>
<organism evidence="1 2">
    <name type="scientific">Anaerotignum faecicola</name>
    <dbReference type="NCBI Taxonomy" id="2358141"/>
    <lineage>
        <taxon>Bacteria</taxon>
        <taxon>Bacillati</taxon>
        <taxon>Bacillota</taxon>
        <taxon>Clostridia</taxon>
        <taxon>Lachnospirales</taxon>
        <taxon>Anaerotignaceae</taxon>
        <taxon>Anaerotignum</taxon>
    </lineage>
</organism>
<evidence type="ECO:0000313" key="1">
    <source>
        <dbReference type="EMBL" id="GCB28972.1"/>
    </source>
</evidence>
<protein>
    <submittedName>
        <fullName evidence="1">Uncharacterized protein</fullName>
    </submittedName>
</protein>